<dbReference type="Proteomes" id="UP000278804">
    <property type="component" value="Chromosome"/>
</dbReference>
<keyword evidence="2" id="KW-0472">Membrane</keyword>
<dbReference type="KEGG" id="eri:EEI45_07185"/>
<dbReference type="InterPro" id="IPR050922">
    <property type="entry name" value="LytR/CpsA/Psr_CW_biosynth"/>
</dbReference>
<sequence length="461" mass="52488">MNRKSVVFGPLAVIFSFACLACVLVFTKYMPIRNRLIILVVAVIVAMVVMIVTKRPFWRYLIAICILITSLFVFSSQRFVDQMADTKEYELIKYDLLRMKDHEFANNPIIGLYGVKENHLEAISDDLKNEIGTDRFKKFSDIDEVVSSFYAQEIDGLFVNKAMLANLSFLYPDFLKDTILVNSYEYRLSRDSIVKHVDVLKEPFTIYLSGIDVYGEVVTRSRSDMNLLLSVNPNTNEVLTVSVPRDTYAPLGCENGEMDKLTHAGLYGVTCSVKTLEKLFNIDINYYIRVNFTGLVQIVDTLEGVDVLSHYDFITENGDVFMKGMNHVDGEKALAFARERDHVEYGDVARGLHHQELVKAIFEKATQTENLIKAPQLTGLVSQVVDTNLDDGSISKLISKQIETSDRWHFEEDYLRGTGDMQPTYSQDGRYKYYVYWPSEESVASIQKQISDLIVANKEGS</sequence>
<dbReference type="PANTHER" id="PTHR33392">
    <property type="entry name" value="POLYISOPRENYL-TEICHOIC ACID--PEPTIDOGLYCAN TEICHOIC ACID TRANSFERASE TAGU"/>
    <property type="match status" value="1"/>
</dbReference>
<keyword evidence="5" id="KW-1185">Reference proteome</keyword>
<keyword evidence="2" id="KW-0812">Transmembrane</keyword>
<keyword evidence="2" id="KW-1133">Transmembrane helix</keyword>
<dbReference type="PANTHER" id="PTHR33392:SF6">
    <property type="entry name" value="POLYISOPRENYL-TEICHOIC ACID--PEPTIDOGLYCAN TEICHOIC ACID TRANSFERASE TAGU"/>
    <property type="match status" value="1"/>
</dbReference>
<comment type="similarity">
    <text evidence="1">Belongs to the LytR/CpsA/Psr (LCP) family.</text>
</comment>
<reference evidence="4 5" key="1">
    <citation type="journal article" date="2020" name="Int. J. Syst. Evol. Microbiol.">
        <title>Description of Erysipelothrix piscisicarius sp. nov., an emergent fish pathogen, and assessment of virulence using a tiger barb (Puntigrus tetrazona) infection model.</title>
        <authorList>
            <person name="Pomaranski E.K."/>
            <person name="Griffin M.J."/>
            <person name="Camus A.C."/>
            <person name="Armwood A.R."/>
            <person name="Shelley J."/>
            <person name="Waldbieser G.C."/>
            <person name="LaFrentz B.R."/>
            <person name="Garcia J.C."/>
            <person name="Yanong R."/>
            <person name="Soto E."/>
        </authorList>
    </citation>
    <scope>NUCLEOTIDE SEQUENCE [LARGE SCALE GENOMIC DNA]</scope>
    <source>
        <strain evidence="4 5">15TAL0474</strain>
    </source>
</reference>
<evidence type="ECO:0000256" key="2">
    <source>
        <dbReference type="SAM" id="Phobius"/>
    </source>
</evidence>
<accession>A0A3S8RNL4</accession>
<dbReference type="EMBL" id="CP034234">
    <property type="protein sequence ID" value="AZK44540.1"/>
    <property type="molecule type" value="Genomic_DNA"/>
</dbReference>
<dbReference type="AlphaFoldDB" id="A0A3S8RNL4"/>
<protein>
    <submittedName>
        <fullName evidence="4">LytR family transcriptional regulator</fullName>
    </submittedName>
</protein>
<dbReference type="Gene3D" id="3.40.630.190">
    <property type="entry name" value="LCP protein"/>
    <property type="match status" value="1"/>
</dbReference>
<dbReference type="RefSeq" id="WP_125164705.1">
    <property type="nucleotide sequence ID" value="NZ_CP034234.1"/>
</dbReference>
<feature type="domain" description="Cell envelope-related transcriptional attenuator" evidence="3">
    <location>
        <begin position="222"/>
        <end position="366"/>
    </location>
</feature>
<feature type="transmembrane region" description="Helical" evidence="2">
    <location>
        <begin position="6"/>
        <end position="27"/>
    </location>
</feature>
<dbReference type="NCBIfam" id="TIGR00350">
    <property type="entry name" value="lytR_cpsA_psr"/>
    <property type="match status" value="1"/>
</dbReference>
<evidence type="ECO:0000256" key="1">
    <source>
        <dbReference type="ARBA" id="ARBA00006068"/>
    </source>
</evidence>
<dbReference type="InterPro" id="IPR004474">
    <property type="entry name" value="LytR_CpsA_psr"/>
</dbReference>
<name>A0A3S8RNL4_9FIRM</name>
<dbReference type="PROSITE" id="PS51257">
    <property type="entry name" value="PROKAR_LIPOPROTEIN"/>
    <property type="match status" value="1"/>
</dbReference>
<dbReference type="Pfam" id="PF03816">
    <property type="entry name" value="LytR_cpsA_psr"/>
    <property type="match status" value="1"/>
</dbReference>
<organism evidence="4 5">
    <name type="scientific">Erysipelothrix piscisicarius</name>
    <dbReference type="NCBI Taxonomy" id="2485784"/>
    <lineage>
        <taxon>Bacteria</taxon>
        <taxon>Bacillati</taxon>
        <taxon>Bacillota</taxon>
        <taxon>Erysipelotrichia</taxon>
        <taxon>Erysipelotrichales</taxon>
        <taxon>Erysipelotrichaceae</taxon>
        <taxon>Erysipelothrix</taxon>
    </lineage>
</organism>
<feature type="transmembrane region" description="Helical" evidence="2">
    <location>
        <begin position="57"/>
        <end position="74"/>
    </location>
</feature>
<evidence type="ECO:0000313" key="5">
    <source>
        <dbReference type="Proteomes" id="UP000278804"/>
    </source>
</evidence>
<proteinExistence type="inferred from homology"/>
<feature type="transmembrane region" description="Helical" evidence="2">
    <location>
        <begin position="34"/>
        <end position="51"/>
    </location>
</feature>
<evidence type="ECO:0000259" key="3">
    <source>
        <dbReference type="Pfam" id="PF03816"/>
    </source>
</evidence>
<gene>
    <name evidence="4" type="ORF">EEI45_07185</name>
</gene>
<evidence type="ECO:0000313" key="4">
    <source>
        <dbReference type="EMBL" id="AZK44540.1"/>
    </source>
</evidence>